<gene>
    <name evidence="5" type="ORF">A3A02_01320</name>
</gene>
<evidence type="ECO:0000256" key="1">
    <source>
        <dbReference type="ARBA" id="ARBA00006295"/>
    </source>
</evidence>
<dbReference type="Pfam" id="PF17762">
    <property type="entry name" value="HTH_ParB"/>
    <property type="match status" value="1"/>
</dbReference>
<proteinExistence type="inferred from homology"/>
<organism evidence="5 6">
    <name type="scientific">Candidatus Buchananbacteria bacterium RIFCSPLOWO2_01_FULL_39_33</name>
    <dbReference type="NCBI Taxonomy" id="1797543"/>
    <lineage>
        <taxon>Bacteria</taxon>
        <taxon>Candidatus Buchananiibacteriota</taxon>
    </lineage>
</organism>
<dbReference type="SMART" id="SM00470">
    <property type="entry name" value="ParB"/>
    <property type="match status" value="1"/>
</dbReference>
<dbReference type="GO" id="GO:0045881">
    <property type="term" value="P:positive regulation of sporulation resulting in formation of a cellular spore"/>
    <property type="evidence" value="ECO:0007669"/>
    <property type="project" value="TreeGrafter"/>
</dbReference>
<dbReference type="GO" id="GO:0005694">
    <property type="term" value="C:chromosome"/>
    <property type="evidence" value="ECO:0007669"/>
    <property type="project" value="TreeGrafter"/>
</dbReference>
<dbReference type="Gene3D" id="3.90.1530.30">
    <property type="match status" value="1"/>
</dbReference>
<evidence type="ECO:0000256" key="2">
    <source>
        <dbReference type="ARBA" id="ARBA00022829"/>
    </source>
</evidence>
<dbReference type="InterPro" id="IPR036086">
    <property type="entry name" value="ParB/Sulfiredoxin_sf"/>
</dbReference>
<comment type="caution">
    <text evidence="5">The sequence shown here is derived from an EMBL/GenBank/DDBJ whole genome shotgun (WGS) entry which is preliminary data.</text>
</comment>
<dbReference type="GO" id="GO:0007059">
    <property type="term" value="P:chromosome segregation"/>
    <property type="evidence" value="ECO:0007669"/>
    <property type="project" value="UniProtKB-KW"/>
</dbReference>
<feature type="domain" description="ParB-like N-terminal" evidence="4">
    <location>
        <begin position="42"/>
        <end position="131"/>
    </location>
</feature>
<dbReference type="FunFam" id="3.90.1530.30:FF:000001">
    <property type="entry name" value="Chromosome partitioning protein ParB"/>
    <property type="match status" value="1"/>
</dbReference>
<dbReference type="CDD" id="cd16393">
    <property type="entry name" value="SPO0J_N"/>
    <property type="match status" value="1"/>
</dbReference>
<dbReference type="InterPro" id="IPR003115">
    <property type="entry name" value="ParB_N"/>
</dbReference>
<protein>
    <recommendedName>
        <fullName evidence="4">ParB-like N-terminal domain-containing protein</fullName>
    </recommendedName>
</protein>
<dbReference type="Pfam" id="PF23552">
    <property type="entry name" value="ParB_C"/>
    <property type="match status" value="1"/>
</dbReference>
<accession>A0A1G1YI34</accession>
<dbReference type="PANTHER" id="PTHR33375:SF1">
    <property type="entry name" value="CHROMOSOME-PARTITIONING PROTEIN PARB-RELATED"/>
    <property type="match status" value="1"/>
</dbReference>
<name>A0A1G1YI34_9BACT</name>
<evidence type="ECO:0000256" key="3">
    <source>
        <dbReference type="ARBA" id="ARBA00023125"/>
    </source>
</evidence>
<dbReference type="InterPro" id="IPR004437">
    <property type="entry name" value="ParB/RepB/Spo0J"/>
</dbReference>
<evidence type="ECO:0000313" key="6">
    <source>
        <dbReference type="Proteomes" id="UP000177376"/>
    </source>
</evidence>
<dbReference type="Pfam" id="PF02195">
    <property type="entry name" value="ParB_N"/>
    <property type="match status" value="1"/>
</dbReference>
<dbReference type="FunFam" id="1.10.10.2830:FF:000001">
    <property type="entry name" value="Chromosome partitioning protein ParB"/>
    <property type="match status" value="1"/>
</dbReference>
<dbReference type="AlphaFoldDB" id="A0A1G1YI34"/>
<dbReference type="InterPro" id="IPR050336">
    <property type="entry name" value="Chromosome_partition/occlusion"/>
</dbReference>
<sequence>MQKPSGLGRGLGSLITGKKTAKEIIGVASEVAGILDTQEKIYQLPVDKITPNPHQPRAHINEEDLLELTKSIKEHGVIQPLIVTKIDNGWQLIAGERRWRSAKLAGLDKVPAIVRQMSEQKKLEVALIENLQRRNLNALETAFAYQKLVDEFNLTHEQLSQRVGKSPSTVANTLRILNVIDEAKAAIRDGQIFEGHARVLAGLPAADQLITLKKILAENLNVRDTEKAGHQVVVQKRIRKVSFDPEVKAKEELLQGILGTKVEIKKHGSTGQIIIKFFSEEELRNIVDKII</sequence>
<evidence type="ECO:0000313" key="5">
    <source>
        <dbReference type="EMBL" id="OGY51931.1"/>
    </source>
</evidence>
<dbReference type="PANTHER" id="PTHR33375">
    <property type="entry name" value="CHROMOSOME-PARTITIONING PROTEIN PARB-RELATED"/>
    <property type="match status" value="1"/>
</dbReference>
<dbReference type="GO" id="GO:0003677">
    <property type="term" value="F:DNA binding"/>
    <property type="evidence" value="ECO:0007669"/>
    <property type="project" value="UniProtKB-KW"/>
</dbReference>
<keyword evidence="2" id="KW-0159">Chromosome partition</keyword>
<evidence type="ECO:0000259" key="4">
    <source>
        <dbReference type="SMART" id="SM00470"/>
    </source>
</evidence>
<dbReference type="NCBIfam" id="TIGR00180">
    <property type="entry name" value="parB_part"/>
    <property type="match status" value="1"/>
</dbReference>
<dbReference type="Gene3D" id="1.10.10.2830">
    <property type="match status" value="1"/>
</dbReference>
<dbReference type="InterPro" id="IPR057240">
    <property type="entry name" value="ParB_dimer_C"/>
</dbReference>
<dbReference type="EMBL" id="MHIM01000028">
    <property type="protein sequence ID" value="OGY51931.1"/>
    <property type="molecule type" value="Genomic_DNA"/>
</dbReference>
<dbReference type="Proteomes" id="UP000177376">
    <property type="component" value="Unassembled WGS sequence"/>
</dbReference>
<keyword evidence="3" id="KW-0238">DNA-binding</keyword>
<dbReference type="InterPro" id="IPR041468">
    <property type="entry name" value="HTH_ParB/Spo0J"/>
</dbReference>
<reference evidence="5 6" key="1">
    <citation type="journal article" date="2016" name="Nat. Commun.">
        <title>Thousands of microbial genomes shed light on interconnected biogeochemical processes in an aquifer system.</title>
        <authorList>
            <person name="Anantharaman K."/>
            <person name="Brown C.T."/>
            <person name="Hug L.A."/>
            <person name="Sharon I."/>
            <person name="Castelle C.J."/>
            <person name="Probst A.J."/>
            <person name="Thomas B.C."/>
            <person name="Singh A."/>
            <person name="Wilkins M.J."/>
            <person name="Karaoz U."/>
            <person name="Brodie E.L."/>
            <person name="Williams K.H."/>
            <person name="Hubbard S.S."/>
            <person name="Banfield J.F."/>
        </authorList>
    </citation>
    <scope>NUCLEOTIDE SEQUENCE [LARGE SCALE GENOMIC DNA]</scope>
</reference>
<dbReference type="SUPFAM" id="SSF110849">
    <property type="entry name" value="ParB/Sulfiredoxin"/>
    <property type="match status" value="1"/>
</dbReference>
<comment type="similarity">
    <text evidence="1">Belongs to the ParB family.</text>
</comment>